<keyword evidence="5 7" id="KW-1133">Transmembrane helix</keyword>
<dbReference type="PROSITE" id="PS00218">
    <property type="entry name" value="AMINO_ACID_PERMEASE_1"/>
    <property type="match status" value="1"/>
</dbReference>
<keyword evidence="3 7" id="KW-0812">Transmembrane</keyword>
<comment type="subcellular location">
    <subcellularLocation>
        <location evidence="1">Membrane</location>
        <topology evidence="1">Multi-pass membrane protein</topology>
    </subcellularLocation>
</comment>
<feature type="transmembrane region" description="Helical" evidence="7">
    <location>
        <begin position="420"/>
        <end position="448"/>
    </location>
</feature>
<dbReference type="InterPro" id="IPR050524">
    <property type="entry name" value="APC_YAT"/>
</dbReference>
<feature type="transmembrane region" description="Helical" evidence="7">
    <location>
        <begin position="253"/>
        <end position="273"/>
    </location>
</feature>
<evidence type="ECO:0000256" key="2">
    <source>
        <dbReference type="ARBA" id="ARBA00022448"/>
    </source>
</evidence>
<evidence type="ECO:0000259" key="8">
    <source>
        <dbReference type="Pfam" id="PF00324"/>
    </source>
</evidence>
<comment type="caution">
    <text evidence="9">The sequence shown here is derived from an EMBL/GenBank/DDBJ whole genome shotgun (WGS) entry which is preliminary data.</text>
</comment>
<feature type="domain" description="Amino acid permease/ SLC12A" evidence="8">
    <location>
        <begin position="61"/>
        <end position="534"/>
    </location>
</feature>
<dbReference type="EMBL" id="MU253930">
    <property type="protein sequence ID" value="KAG9244087.1"/>
    <property type="molecule type" value="Genomic_DNA"/>
</dbReference>
<reference evidence="9" key="1">
    <citation type="journal article" date="2021" name="IMA Fungus">
        <title>Genomic characterization of three marine fungi, including Emericellopsis atlantica sp. nov. with signatures of a generalist lifestyle and marine biomass degradation.</title>
        <authorList>
            <person name="Hagestad O.C."/>
            <person name="Hou L."/>
            <person name="Andersen J.H."/>
            <person name="Hansen E.H."/>
            <person name="Altermark B."/>
            <person name="Li C."/>
            <person name="Kuhnert E."/>
            <person name="Cox R.J."/>
            <person name="Crous P.W."/>
            <person name="Spatafora J.W."/>
            <person name="Lail K."/>
            <person name="Amirebrahimi M."/>
            <person name="Lipzen A."/>
            <person name="Pangilinan J."/>
            <person name="Andreopoulos W."/>
            <person name="Hayes R.D."/>
            <person name="Ng V."/>
            <person name="Grigoriev I.V."/>
            <person name="Jackson S.A."/>
            <person name="Sutton T.D.S."/>
            <person name="Dobson A.D.W."/>
            <person name="Rama T."/>
        </authorList>
    </citation>
    <scope>NUCLEOTIDE SEQUENCE</scope>
    <source>
        <strain evidence="9">TRa3180A</strain>
    </source>
</reference>
<feature type="transmembrane region" description="Helical" evidence="7">
    <location>
        <begin position="334"/>
        <end position="362"/>
    </location>
</feature>
<organism evidence="9 10">
    <name type="scientific">Calycina marina</name>
    <dbReference type="NCBI Taxonomy" id="1763456"/>
    <lineage>
        <taxon>Eukaryota</taxon>
        <taxon>Fungi</taxon>
        <taxon>Dikarya</taxon>
        <taxon>Ascomycota</taxon>
        <taxon>Pezizomycotina</taxon>
        <taxon>Leotiomycetes</taxon>
        <taxon>Helotiales</taxon>
        <taxon>Pezizellaceae</taxon>
        <taxon>Calycina</taxon>
    </lineage>
</organism>
<keyword evidence="2" id="KW-0813">Transport</keyword>
<feature type="transmembrane region" description="Helical" evidence="7">
    <location>
        <begin position="469"/>
        <end position="490"/>
    </location>
</feature>
<feature type="transmembrane region" description="Helical" evidence="7">
    <location>
        <begin position="394"/>
        <end position="414"/>
    </location>
</feature>
<dbReference type="PIRSF" id="PIRSF006060">
    <property type="entry name" value="AA_transporter"/>
    <property type="match status" value="1"/>
</dbReference>
<dbReference type="GO" id="GO:0016020">
    <property type="term" value="C:membrane"/>
    <property type="evidence" value="ECO:0007669"/>
    <property type="project" value="UniProtKB-SubCell"/>
</dbReference>
<evidence type="ECO:0000256" key="6">
    <source>
        <dbReference type="ARBA" id="ARBA00023136"/>
    </source>
</evidence>
<gene>
    <name evidence="9" type="ORF">BJ878DRAFT_507831</name>
</gene>
<protein>
    <submittedName>
        <fullName evidence="9">Amino acid permease/ SLC12A domain-containing protein</fullName>
    </submittedName>
</protein>
<feature type="transmembrane region" description="Helical" evidence="7">
    <location>
        <begin position="88"/>
        <end position="108"/>
    </location>
</feature>
<feature type="transmembrane region" description="Helical" evidence="7">
    <location>
        <begin position="61"/>
        <end position="82"/>
    </location>
</feature>
<dbReference type="PANTHER" id="PTHR43341">
    <property type="entry name" value="AMINO ACID PERMEASE"/>
    <property type="match status" value="1"/>
</dbReference>
<accession>A0A9P7Z2E1</accession>
<feature type="transmembrane region" description="Helical" evidence="7">
    <location>
        <begin position="169"/>
        <end position="193"/>
    </location>
</feature>
<dbReference type="OrthoDB" id="3900342at2759"/>
<dbReference type="InterPro" id="IPR004841">
    <property type="entry name" value="AA-permease/SLC12A_dom"/>
</dbReference>
<feature type="transmembrane region" description="Helical" evidence="7">
    <location>
        <begin position="205"/>
        <end position="224"/>
    </location>
</feature>
<evidence type="ECO:0000256" key="4">
    <source>
        <dbReference type="ARBA" id="ARBA00022970"/>
    </source>
</evidence>
<sequence length="583" mass="64056">MLSSEGGIMSAINHHHHDDSSTERKVDYQETKGEYTAHVHDTYVDEDPGHALHRGLGSRQITMIAIGGAIGTGLIIGTGKALAQAGPAAIFISYSLVGVLCFSVMSALGEMACWLPMPSGFTGYATRFSHPSLGFTLGWNYWFKYIIVTPNNLTAASLVLQYWVPRTKVNPGVFIAVFLVTIVAVNYIGVRFFGEFEFVLSSIKVVVILSLILLCLILACGGGPDHIATGFTYWKNPGAFHEYILKGNAGRFLALWSTLTTAVFAYLGTELVGVTVGEAANPRRVIPRAIKLTFYRILLFYVILVFLLGMLVPYNDENLLDANTKSNSAAASPFVVAIANAGIKTLPGIFNGCVLIFVLSAANSDLYIASRTLYGLATEGNAPRIFAKTDRRGVPIYALALSVAFCLLAFLGVNTDSYTVFGYFVNLVTMFGLLTWISILISHIGFVCARKAQGVAETDIVYRSPFGVIGSYCALVFCILIAFFKGFYLFCYKITADEDTVPVFDTKTFVTTYLGIPIYLVLFFGHKFYTKSQRVRAANADLYAGKDKIDREESEYLARRAARKGGHETKWERIYRLTLGWAF</sequence>
<dbReference type="GO" id="GO:0015171">
    <property type="term" value="F:amino acid transmembrane transporter activity"/>
    <property type="evidence" value="ECO:0007669"/>
    <property type="project" value="TreeGrafter"/>
</dbReference>
<dbReference type="FunFam" id="1.20.1740.10:FF:000006">
    <property type="entry name" value="General amino acid permease"/>
    <property type="match status" value="1"/>
</dbReference>
<dbReference type="InterPro" id="IPR004840">
    <property type="entry name" value="Amino_acid_permease_CS"/>
</dbReference>
<evidence type="ECO:0000256" key="7">
    <source>
        <dbReference type="SAM" id="Phobius"/>
    </source>
</evidence>
<feature type="transmembrane region" description="Helical" evidence="7">
    <location>
        <begin position="510"/>
        <end position="529"/>
    </location>
</feature>
<dbReference type="Proteomes" id="UP000887226">
    <property type="component" value="Unassembled WGS sequence"/>
</dbReference>
<keyword evidence="4" id="KW-0029">Amino-acid transport</keyword>
<evidence type="ECO:0000313" key="10">
    <source>
        <dbReference type="Proteomes" id="UP000887226"/>
    </source>
</evidence>
<evidence type="ECO:0000256" key="1">
    <source>
        <dbReference type="ARBA" id="ARBA00004141"/>
    </source>
</evidence>
<proteinExistence type="predicted"/>
<dbReference type="PANTHER" id="PTHR43341:SF9">
    <property type="entry name" value="DICARBOXYLIC AMINO ACID PERMEASE"/>
    <property type="match status" value="1"/>
</dbReference>
<keyword evidence="6 7" id="KW-0472">Membrane</keyword>
<keyword evidence="10" id="KW-1185">Reference proteome</keyword>
<dbReference type="Gene3D" id="1.20.1740.10">
    <property type="entry name" value="Amino acid/polyamine transporter I"/>
    <property type="match status" value="1"/>
</dbReference>
<dbReference type="Pfam" id="PF00324">
    <property type="entry name" value="AA_permease"/>
    <property type="match status" value="1"/>
</dbReference>
<evidence type="ECO:0000313" key="9">
    <source>
        <dbReference type="EMBL" id="KAG9244087.1"/>
    </source>
</evidence>
<name>A0A9P7Z2E1_9HELO</name>
<evidence type="ECO:0000256" key="3">
    <source>
        <dbReference type="ARBA" id="ARBA00022692"/>
    </source>
</evidence>
<evidence type="ECO:0000256" key="5">
    <source>
        <dbReference type="ARBA" id="ARBA00022989"/>
    </source>
</evidence>
<feature type="transmembrane region" description="Helical" evidence="7">
    <location>
        <begin position="294"/>
        <end position="314"/>
    </location>
</feature>
<dbReference type="AlphaFoldDB" id="A0A9P7Z2E1"/>